<dbReference type="GO" id="GO:0003852">
    <property type="term" value="F:2-isopropylmalate synthase activity"/>
    <property type="evidence" value="ECO:0007669"/>
    <property type="project" value="UniProtKB-EC"/>
</dbReference>
<dbReference type="EMBL" id="BARV01008593">
    <property type="protein sequence ID" value="GAI05572.1"/>
    <property type="molecule type" value="Genomic_DNA"/>
</dbReference>
<name>X1KEW2_9ZZZZ</name>
<feature type="domain" description="Pyruvate carboxyltransferase" evidence="6">
    <location>
        <begin position="6"/>
        <end position="67"/>
    </location>
</feature>
<keyword evidence="3" id="KW-0028">Amino-acid biosynthesis</keyword>
<dbReference type="InterPro" id="IPR000891">
    <property type="entry name" value="PYR_CT"/>
</dbReference>
<dbReference type="AlphaFoldDB" id="X1KEW2"/>
<keyword evidence="4" id="KW-0808">Transferase</keyword>
<sequence length="67" mass="7070">MKKRAVKVLDTTLRDGEQTPGVALAPEQKLEVARALDDLGVDIIEAGAAITSEGERKAIKLISKAGL</sequence>
<dbReference type="PROSITE" id="PS50991">
    <property type="entry name" value="PYR_CT"/>
    <property type="match status" value="1"/>
</dbReference>
<evidence type="ECO:0000313" key="7">
    <source>
        <dbReference type="EMBL" id="GAI05572.1"/>
    </source>
</evidence>
<evidence type="ECO:0000259" key="6">
    <source>
        <dbReference type="PROSITE" id="PS50991"/>
    </source>
</evidence>
<dbReference type="GO" id="GO:0009098">
    <property type="term" value="P:L-leucine biosynthetic process"/>
    <property type="evidence" value="ECO:0007669"/>
    <property type="project" value="TreeGrafter"/>
</dbReference>
<dbReference type="InterPro" id="IPR013785">
    <property type="entry name" value="Aldolase_TIM"/>
</dbReference>
<organism evidence="7">
    <name type="scientific">marine sediment metagenome</name>
    <dbReference type="NCBI Taxonomy" id="412755"/>
    <lineage>
        <taxon>unclassified sequences</taxon>
        <taxon>metagenomes</taxon>
        <taxon>ecological metagenomes</taxon>
    </lineage>
</organism>
<dbReference type="PANTHER" id="PTHR10277">
    <property type="entry name" value="HOMOCITRATE SYNTHASE-RELATED"/>
    <property type="match status" value="1"/>
</dbReference>
<reference evidence="7" key="1">
    <citation type="journal article" date="2014" name="Front. Microbiol.">
        <title>High frequency of phylogenetically diverse reductive dehalogenase-homologous genes in deep subseafloor sedimentary metagenomes.</title>
        <authorList>
            <person name="Kawai M."/>
            <person name="Futagami T."/>
            <person name="Toyoda A."/>
            <person name="Takaki Y."/>
            <person name="Nishi S."/>
            <person name="Hori S."/>
            <person name="Arai W."/>
            <person name="Tsubouchi T."/>
            <person name="Morono Y."/>
            <person name="Uchiyama I."/>
            <person name="Ito T."/>
            <person name="Fujiyama A."/>
            <person name="Inagaki F."/>
            <person name="Takami H."/>
        </authorList>
    </citation>
    <scope>NUCLEOTIDE SEQUENCE</scope>
    <source>
        <strain evidence="7">Expedition CK06-06</strain>
    </source>
</reference>
<comment type="pathway">
    <text evidence="1">Amino-acid biosynthesis; L-leucine biosynthesis; L-leucine from 3-methyl-2-oxobutanoate: step 1/4.</text>
</comment>
<dbReference type="InterPro" id="IPR050073">
    <property type="entry name" value="2-IPM_HCS-like"/>
</dbReference>
<gene>
    <name evidence="7" type="ORF">S06H3_17223</name>
</gene>
<proteinExistence type="predicted"/>
<dbReference type="Gene3D" id="3.20.20.70">
    <property type="entry name" value="Aldolase class I"/>
    <property type="match status" value="1"/>
</dbReference>
<feature type="non-terminal residue" evidence="7">
    <location>
        <position position="67"/>
    </location>
</feature>
<evidence type="ECO:0000256" key="5">
    <source>
        <dbReference type="ARBA" id="ARBA00023304"/>
    </source>
</evidence>
<evidence type="ECO:0000256" key="2">
    <source>
        <dbReference type="ARBA" id="ARBA00012973"/>
    </source>
</evidence>
<dbReference type="EC" id="2.3.3.13" evidence="2"/>
<dbReference type="InterPro" id="IPR002034">
    <property type="entry name" value="AIPM/Hcit_synth_CS"/>
</dbReference>
<dbReference type="PANTHER" id="PTHR10277:SF9">
    <property type="entry name" value="2-ISOPROPYLMALATE SYNTHASE 1, CHLOROPLASTIC-RELATED"/>
    <property type="match status" value="1"/>
</dbReference>
<evidence type="ECO:0000256" key="1">
    <source>
        <dbReference type="ARBA" id="ARBA00004689"/>
    </source>
</evidence>
<dbReference type="SUPFAM" id="SSF51569">
    <property type="entry name" value="Aldolase"/>
    <property type="match status" value="1"/>
</dbReference>
<evidence type="ECO:0000256" key="4">
    <source>
        <dbReference type="ARBA" id="ARBA00022679"/>
    </source>
</evidence>
<dbReference type="Pfam" id="PF00682">
    <property type="entry name" value="HMGL-like"/>
    <property type="match status" value="1"/>
</dbReference>
<evidence type="ECO:0000256" key="3">
    <source>
        <dbReference type="ARBA" id="ARBA00022605"/>
    </source>
</evidence>
<accession>X1KEW2</accession>
<dbReference type="PROSITE" id="PS00815">
    <property type="entry name" value="AIPM_HOMOCIT_SYNTH_1"/>
    <property type="match status" value="1"/>
</dbReference>
<protein>
    <recommendedName>
        <fullName evidence="2">2-isopropylmalate synthase</fullName>
        <ecNumber evidence="2">2.3.3.13</ecNumber>
    </recommendedName>
</protein>
<comment type="caution">
    <text evidence="7">The sequence shown here is derived from an EMBL/GenBank/DDBJ whole genome shotgun (WGS) entry which is preliminary data.</text>
</comment>
<keyword evidence="5" id="KW-0100">Branched-chain amino acid biosynthesis</keyword>